<evidence type="ECO:0000313" key="13">
    <source>
        <dbReference type="Ensembl" id="ENSSANP00000090668.1"/>
    </source>
</evidence>
<organism evidence="13 14">
    <name type="scientific">Sinocyclocheilus anshuiensis</name>
    <dbReference type="NCBI Taxonomy" id="1608454"/>
    <lineage>
        <taxon>Eukaryota</taxon>
        <taxon>Metazoa</taxon>
        <taxon>Chordata</taxon>
        <taxon>Craniata</taxon>
        <taxon>Vertebrata</taxon>
        <taxon>Euteleostomi</taxon>
        <taxon>Actinopterygii</taxon>
        <taxon>Neopterygii</taxon>
        <taxon>Teleostei</taxon>
        <taxon>Ostariophysi</taxon>
        <taxon>Cypriniformes</taxon>
        <taxon>Cyprinidae</taxon>
        <taxon>Cyprininae</taxon>
        <taxon>Sinocyclocheilus</taxon>
    </lineage>
</organism>
<evidence type="ECO:0000256" key="4">
    <source>
        <dbReference type="ARBA" id="ARBA00011738"/>
    </source>
</evidence>
<evidence type="ECO:0000313" key="14">
    <source>
        <dbReference type="Proteomes" id="UP000472260"/>
    </source>
</evidence>
<dbReference type="PANTHER" id="PTHR28572:SF1">
    <property type="entry name" value="COILED-COIL DOMAIN-CONTAINING PROTEIN 103"/>
    <property type="match status" value="1"/>
</dbReference>
<keyword evidence="9" id="KW-0966">Cell projection</keyword>
<comment type="similarity">
    <text evidence="10">Belongs to the DNAAF19/PR46b family.</text>
</comment>
<evidence type="ECO:0000256" key="6">
    <source>
        <dbReference type="ARBA" id="ARBA00022794"/>
    </source>
</evidence>
<reference evidence="13" key="2">
    <citation type="submission" date="2025-09" db="UniProtKB">
        <authorList>
            <consortium name="Ensembl"/>
        </authorList>
    </citation>
    <scope>IDENTIFICATION</scope>
</reference>
<dbReference type="GO" id="GO:0036159">
    <property type="term" value="P:inner dynein arm assembly"/>
    <property type="evidence" value="ECO:0007669"/>
    <property type="project" value="TreeGrafter"/>
</dbReference>
<protein>
    <submittedName>
        <fullName evidence="13">Coiled-coil domain-containing protein 103-like</fullName>
    </submittedName>
</protein>
<gene>
    <name evidence="13" type="primary">ccdc103</name>
</gene>
<evidence type="ECO:0000256" key="9">
    <source>
        <dbReference type="ARBA" id="ARBA00023273"/>
    </source>
</evidence>
<dbReference type="GO" id="GO:0003351">
    <property type="term" value="P:epithelial cilium movement involved in extracellular fluid movement"/>
    <property type="evidence" value="ECO:0007669"/>
    <property type="project" value="TreeGrafter"/>
</dbReference>
<evidence type="ECO:0000256" key="3">
    <source>
        <dbReference type="ARBA" id="ARBA00004496"/>
    </source>
</evidence>
<dbReference type="GO" id="GO:0036157">
    <property type="term" value="C:outer dynein arm"/>
    <property type="evidence" value="ECO:0007669"/>
    <property type="project" value="InterPro"/>
</dbReference>
<dbReference type="InterPro" id="IPR031733">
    <property type="entry name" value="Dynein_attach_N"/>
</dbReference>
<evidence type="ECO:0000256" key="8">
    <source>
        <dbReference type="ARBA" id="ARBA00023069"/>
    </source>
</evidence>
<keyword evidence="5" id="KW-0963">Cytoplasm</keyword>
<evidence type="ECO:0000259" key="12">
    <source>
        <dbReference type="Pfam" id="PF15867"/>
    </source>
</evidence>
<feature type="domain" description="Dynein attachment factor N-terminal" evidence="12">
    <location>
        <begin position="7"/>
        <end position="74"/>
    </location>
</feature>
<dbReference type="GO" id="GO:0005576">
    <property type="term" value="C:extracellular region"/>
    <property type="evidence" value="ECO:0007669"/>
    <property type="project" value="GOC"/>
</dbReference>
<keyword evidence="8" id="KW-0969">Cilium</keyword>
<dbReference type="Proteomes" id="UP000472260">
    <property type="component" value="Unassembled WGS sequence"/>
</dbReference>
<feature type="domain" description="RNA-polymerase II-associated protein 3-like C-terminal" evidence="11">
    <location>
        <begin position="98"/>
        <end position="188"/>
    </location>
</feature>
<dbReference type="InterPro" id="IPR042422">
    <property type="entry name" value="CC103"/>
</dbReference>
<keyword evidence="6" id="KW-0970">Cilium biogenesis/degradation</keyword>
<evidence type="ECO:0000256" key="7">
    <source>
        <dbReference type="ARBA" id="ARBA00022846"/>
    </source>
</evidence>
<accession>A0A671S3U0</accession>
<keyword evidence="14" id="KW-1185">Reference proteome</keyword>
<dbReference type="Pfam" id="PF15867">
    <property type="entry name" value="Dynein_attach_N"/>
    <property type="match status" value="1"/>
</dbReference>
<evidence type="ECO:0000256" key="1">
    <source>
        <dbReference type="ARBA" id="ARBA00004048"/>
    </source>
</evidence>
<comment type="subunit">
    <text evidence="4">Homodimer.</text>
</comment>
<proteinExistence type="inferred from homology"/>
<evidence type="ECO:0000259" key="11">
    <source>
        <dbReference type="Pfam" id="PF13877"/>
    </source>
</evidence>
<dbReference type="AlphaFoldDB" id="A0A671S3U0"/>
<dbReference type="GO" id="GO:0007368">
    <property type="term" value="P:determination of left/right symmetry"/>
    <property type="evidence" value="ECO:0007669"/>
    <property type="project" value="TreeGrafter"/>
</dbReference>
<keyword evidence="7" id="KW-0282">Flagellum</keyword>
<sequence length="231" mass="25600">MEKSDMINFSSLEKELQAALEADRKYQRENNAKFRALNQNVASYEEFRDIVLASHLKPLDRKDISGAPRKQPWNPIAFGTKHESALSEEVQPKLSENQPRSASEFIRDWRRFAGSSLEKYSLLVGLGGKALQEIFRTEVGLGLLGELLLILSQCLKSGDEEIVIGVLDGLSRTGRFGLNLSLLNQAEQKACEELFHKLQIAAGDSSDTSVACEASLTAKLKALMGKYGVQK</sequence>
<comment type="subcellular location">
    <subcellularLocation>
        <location evidence="2">Cell projection</location>
        <location evidence="2">Cilium</location>
        <location evidence="2">Flagellum</location>
    </subcellularLocation>
    <subcellularLocation>
        <location evidence="3">Cytoplasm</location>
    </subcellularLocation>
</comment>
<evidence type="ECO:0000256" key="10">
    <source>
        <dbReference type="ARBA" id="ARBA00049986"/>
    </source>
</evidence>
<dbReference type="GO" id="GO:0031514">
    <property type="term" value="C:motile cilium"/>
    <property type="evidence" value="ECO:0007669"/>
    <property type="project" value="UniProtKB-SubCell"/>
</dbReference>
<evidence type="ECO:0000256" key="2">
    <source>
        <dbReference type="ARBA" id="ARBA00004230"/>
    </source>
</evidence>
<dbReference type="Ensembl" id="ENSSANT00000096306.1">
    <property type="protein sequence ID" value="ENSSANP00000090668.1"/>
    <property type="gene ID" value="ENSSANG00000044822.1"/>
</dbReference>
<dbReference type="Pfam" id="PF13877">
    <property type="entry name" value="RPAP3_C"/>
    <property type="match status" value="1"/>
</dbReference>
<comment type="function">
    <text evidence="1">Dynein-attachment factor required for cilia motility.</text>
</comment>
<dbReference type="InterPro" id="IPR025986">
    <property type="entry name" value="RPAP3-like_C"/>
</dbReference>
<name>A0A671S3U0_9TELE</name>
<reference evidence="13" key="1">
    <citation type="submission" date="2025-08" db="UniProtKB">
        <authorList>
            <consortium name="Ensembl"/>
        </authorList>
    </citation>
    <scope>IDENTIFICATION</scope>
</reference>
<dbReference type="PANTHER" id="PTHR28572">
    <property type="entry name" value="COILED-COIL DOMAIN-CONTAINING PROTEIN 103"/>
    <property type="match status" value="1"/>
</dbReference>
<evidence type="ECO:0000256" key="5">
    <source>
        <dbReference type="ARBA" id="ARBA00022490"/>
    </source>
</evidence>